<dbReference type="PANTHER" id="PTHR30535">
    <property type="entry name" value="VITAMIN B12-BINDING PROTEIN"/>
    <property type="match status" value="1"/>
</dbReference>
<dbReference type="AlphaFoldDB" id="A0A6G6Y9D1"/>
<dbReference type="Proteomes" id="UP000501568">
    <property type="component" value="Chromosome"/>
</dbReference>
<dbReference type="SUPFAM" id="SSF53807">
    <property type="entry name" value="Helical backbone' metal receptor"/>
    <property type="match status" value="1"/>
</dbReference>
<dbReference type="Gene3D" id="3.40.50.1980">
    <property type="entry name" value="Nitrogenase molybdenum iron protein domain"/>
    <property type="match status" value="2"/>
</dbReference>
<evidence type="ECO:0000313" key="3">
    <source>
        <dbReference type="Proteomes" id="UP000501568"/>
    </source>
</evidence>
<evidence type="ECO:0000313" key="2">
    <source>
        <dbReference type="EMBL" id="QIG81318.1"/>
    </source>
</evidence>
<reference evidence="2 3" key="1">
    <citation type="submission" date="2020-02" db="EMBL/GenBank/DDBJ databases">
        <authorList>
            <person name="Zheng R.K."/>
            <person name="Sun C.M."/>
        </authorList>
    </citation>
    <scope>NUCLEOTIDE SEQUENCE [LARGE SCALE GENOMIC DNA]</scope>
    <source>
        <strain evidence="3">zrk23</strain>
    </source>
</reference>
<gene>
    <name evidence="2" type="ORF">G5C33_17040</name>
</gene>
<organism evidence="2 3">
    <name type="scientific">Stakelama tenebrarum</name>
    <dbReference type="NCBI Taxonomy" id="2711215"/>
    <lineage>
        <taxon>Bacteria</taxon>
        <taxon>Pseudomonadati</taxon>
        <taxon>Pseudomonadota</taxon>
        <taxon>Alphaproteobacteria</taxon>
        <taxon>Sphingomonadales</taxon>
        <taxon>Sphingomonadaceae</taxon>
        <taxon>Stakelama</taxon>
    </lineage>
</organism>
<dbReference type="KEGG" id="spzr:G5C33_17040"/>
<sequence>MPERVSLSFLPSLSGRGGTAHYPFGSSSHRACRDGARREPRPACLDTVSRLRSKPARHKRRLVVAAALLLSACTSQPAPTGGIVSTNPCADAILVELVPPRRIAAISHYSADPMASSIPAETAAQFRTTRGTAEEIIAMRPELVIASSFTAPSTRAAYARAGLDVLYLDSPATIAASEAQVRELAKAVDAPAAGEAMVQRIETAIASAATPDTQPVPALAWIGGNLVSGDGTLLHEMLGRAGFRDAAADYGLQFTGYLPAEHVIADPPRVMLVPDEPGRAATSRAAQIRARVLSRMGGRVVQAQFPRRLVNCGGPVIADAMTRLAQVRRNLM</sequence>
<feature type="domain" description="Fe/B12 periplasmic-binding" evidence="1">
    <location>
        <begin position="83"/>
        <end position="276"/>
    </location>
</feature>
<dbReference type="InterPro" id="IPR050902">
    <property type="entry name" value="ABC_Transporter_SBP"/>
</dbReference>
<dbReference type="PANTHER" id="PTHR30535:SF4">
    <property type="entry name" value="HEMIN-BINDING PERIPLASMIC PROTEIN HMUT"/>
    <property type="match status" value="1"/>
</dbReference>
<evidence type="ECO:0000259" key="1">
    <source>
        <dbReference type="Pfam" id="PF01497"/>
    </source>
</evidence>
<proteinExistence type="predicted"/>
<protein>
    <submittedName>
        <fullName evidence="2">ABC transporter substrate-binding protein</fullName>
    </submittedName>
</protein>
<accession>A0A6G6Y9D1</accession>
<name>A0A6G6Y9D1_9SPHN</name>
<dbReference type="Pfam" id="PF01497">
    <property type="entry name" value="Peripla_BP_2"/>
    <property type="match status" value="1"/>
</dbReference>
<keyword evidence="3" id="KW-1185">Reference proteome</keyword>
<dbReference type="InterPro" id="IPR002491">
    <property type="entry name" value="ABC_transptr_periplasmic_BD"/>
</dbReference>
<dbReference type="EMBL" id="CP049109">
    <property type="protein sequence ID" value="QIG81318.1"/>
    <property type="molecule type" value="Genomic_DNA"/>
</dbReference>